<evidence type="ECO:0000256" key="5">
    <source>
        <dbReference type="SAM" id="MobiDB-lite"/>
    </source>
</evidence>
<dbReference type="PANTHER" id="PTHR47424">
    <property type="entry name" value="REGULATORY PROTEIN GAL4"/>
    <property type="match status" value="1"/>
</dbReference>
<dbReference type="CDD" id="cd12148">
    <property type="entry name" value="fungal_TF_MHR"/>
    <property type="match status" value="1"/>
</dbReference>
<keyword evidence="4" id="KW-0539">Nucleus</keyword>
<evidence type="ECO:0000256" key="1">
    <source>
        <dbReference type="ARBA" id="ARBA00023015"/>
    </source>
</evidence>
<evidence type="ECO:0000256" key="4">
    <source>
        <dbReference type="ARBA" id="ARBA00023242"/>
    </source>
</evidence>
<evidence type="ECO:0000256" key="2">
    <source>
        <dbReference type="ARBA" id="ARBA00023125"/>
    </source>
</evidence>
<keyword evidence="3" id="KW-0804">Transcription</keyword>
<organism evidence="6 7">
    <name type="scientific">Cyphellophora attinorum</name>
    <dbReference type="NCBI Taxonomy" id="1664694"/>
    <lineage>
        <taxon>Eukaryota</taxon>
        <taxon>Fungi</taxon>
        <taxon>Dikarya</taxon>
        <taxon>Ascomycota</taxon>
        <taxon>Pezizomycotina</taxon>
        <taxon>Eurotiomycetes</taxon>
        <taxon>Chaetothyriomycetidae</taxon>
        <taxon>Chaetothyriales</taxon>
        <taxon>Cyphellophoraceae</taxon>
        <taxon>Cyphellophora</taxon>
    </lineage>
</organism>
<dbReference type="OrthoDB" id="6486656at2759"/>
<reference evidence="6 7" key="1">
    <citation type="submission" date="2015-06" db="EMBL/GenBank/DDBJ databases">
        <title>Draft genome of the ant-associated black yeast Phialophora attae CBS 131958.</title>
        <authorList>
            <person name="Moreno L.F."/>
            <person name="Stielow B.J."/>
            <person name="de Hoog S."/>
            <person name="Vicente V.A."/>
            <person name="Weiss V.A."/>
            <person name="de Vries M."/>
            <person name="Cruz L.M."/>
            <person name="Souza E.M."/>
        </authorList>
    </citation>
    <scope>NUCLEOTIDE SEQUENCE [LARGE SCALE GENOMIC DNA]</scope>
    <source>
        <strain evidence="6 7">CBS 131958</strain>
    </source>
</reference>
<dbReference type="InterPro" id="IPR051127">
    <property type="entry name" value="Fungal_SecMet_Regulators"/>
</dbReference>
<keyword evidence="7" id="KW-1185">Reference proteome</keyword>
<gene>
    <name evidence="6" type="ORF">AB675_7384</name>
</gene>
<sequence length="436" mass="47612">MDCEVQMVQGSDADSPTHPNGSTEVTDEDATIPVTLYSYQRCKYRLYSIISPILENVRFFYGTNKSQVAEKIENVHQQLLSWSASLPPVLKLSGNEELSRAASFSLENTFRLQALALQLAYDNIMIVLHRPLLLAETNMNLRTTRDGTSSLKTAQSVAEAVRRGVLVSKNQCWESALRTSEVVDHMDILGVAKATHAASYVGMHMFTAGIVLSVVGLSQPTSSEAQKAKKSIGSITRLLSAFGPFTLLSAQSGSVLQTMLKLIMRREMEELLYGPEHARKGRIWSENIDFTAATKFGTTQDHYRDGAEDTTQNTNLVAGPYPRLCTGSSMDKSDVMANLQGHPIPLSSTAAGLHKGLRPAQQAVASLPYSDSTDGHGLASCTNPAERPSTNLSSYQTEVAVLHEDADGVSSMYNDLFGGLEDNGQIWLWDTESWPS</sequence>
<dbReference type="Proteomes" id="UP000038010">
    <property type="component" value="Unassembled WGS sequence"/>
</dbReference>
<dbReference type="AlphaFoldDB" id="A0A0N0NIY8"/>
<evidence type="ECO:0008006" key="8">
    <source>
        <dbReference type="Google" id="ProtNLM"/>
    </source>
</evidence>
<evidence type="ECO:0000313" key="7">
    <source>
        <dbReference type="Proteomes" id="UP000038010"/>
    </source>
</evidence>
<dbReference type="VEuPathDB" id="FungiDB:AB675_7384"/>
<dbReference type="EMBL" id="LFJN01000032">
    <property type="protein sequence ID" value="KPI36298.1"/>
    <property type="molecule type" value="Genomic_DNA"/>
</dbReference>
<feature type="region of interest" description="Disordered" evidence="5">
    <location>
        <begin position="367"/>
        <end position="390"/>
    </location>
</feature>
<dbReference type="GO" id="GO:0003677">
    <property type="term" value="F:DNA binding"/>
    <property type="evidence" value="ECO:0007669"/>
    <property type="project" value="UniProtKB-KW"/>
</dbReference>
<comment type="caution">
    <text evidence="6">The sequence shown here is derived from an EMBL/GenBank/DDBJ whole genome shotgun (WGS) entry which is preliminary data.</text>
</comment>
<protein>
    <recommendedName>
        <fullName evidence="8">Transcription factor domain-containing protein</fullName>
    </recommendedName>
</protein>
<accession>A0A0N0NIY8</accession>
<evidence type="ECO:0000313" key="6">
    <source>
        <dbReference type="EMBL" id="KPI36298.1"/>
    </source>
</evidence>
<dbReference type="PANTHER" id="PTHR47424:SF3">
    <property type="entry name" value="REGULATORY PROTEIN GAL4"/>
    <property type="match status" value="1"/>
</dbReference>
<feature type="compositionally biased region" description="Polar residues" evidence="5">
    <location>
        <begin position="8"/>
        <end position="24"/>
    </location>
</feature>
<proteinExistence type="predicted"/>
<name>A0A0N0NIY8_9EURO</name>
<keyword evidence="2" id="KW-0238">DNA-binding</keyword>
<feature type="region of interest" description="Disordered" evidence="5">
    <location>
        <begin position="1"/>
        <end position="26"/>
    </location>
</feature>
<keyword evidence="1" id="KW-0805">Transcription regulation</keyword>
<feature type="compositionally biased region" description="Polar residues" evidence="5">
    <location>
        <begin position="380"/>
        <end position="390"/>
    </location>
</feature>
<dbReference type="GeneID" id="28739628"/>
<evidence type="ECO:0000256" key="3">
    <source>
        <dbReference type="ARBA" id="ARBA00023163"/>
    </source>
</evidence>
<dbReference type="RefSeq" id="XP_017996261.1">
    <property type="nucleotide sequence ID" value="XM_018147748.1"/>
</dbReference>
<dbReference type="STRING" id="1664694.A0A0N0NIY8"/>